<dbReference type="InterPro" id="IPR011606">
    <property type="entry name" value="Brnchd-chn_aa_trnsp_permease"/>
</dbReference>
<comment type="caution">
    <text evidence="9">The sequence shown here is derived from an EMBL/GenBank/DDBJ whole genome shotgun (WGS) entry which is preliminary data.</text>
</comment>
<evidence type="ECO:0000256" key="6">
    <source>
        <dbReference type="ARBA" id="ARBA00022989"/>
    </source>
</evidence>
<evidence type="ECO:0000256" key="8">
    <source>
        <dbReference type="SAM" id="Phobius"/>
    </source>
</evidence>
<dbReference type="PANTHER" id="PTHR34979:SF1">
    <property type="entry name" value="INNER MEMBRANE PROTEIN YGAZ"/>
    <property type="match status" value="1"/>
</dbReference>
<keyword evidence="5 8" id="KW-0812">Transmembrane</keyword>
<dbReference type="PANTHER" id="PTHR34979">
    <property type="entry name" value="INNER MEMBRANE PROTEIN YGAZ"/>
    <property type="match status" value="1"/>
</dbReference>
<comment type="subcellular location">
    <subcellularLocation>
        <location evidence="1">Cell membrane</location>
        <topology evidence="1">Multi-pass membrane protein</topology>
    </subcellularLocation>
</comment>
<dbReference type="OrthoDB" id="9803444at2"/>
<feature type="transmembrane region" description="Helical" evidence="8">
    <location>
        <begin position="27"/>
        <end position="47"/>
    </location>
</feature>
<proteinExistence type="inferred from homology"/>
<evidence type="ECO:0000256" key="4">
    <source>
        <dbReference type="ARBA" id="ARBA00022475"/>
    </source>
</evidence>
<keyword evidence="6 8" id="KW-1133">Transmembrane helix</keyword>
<evidence type="ECO:0000256" key="2">
    <source>
        <dbReference type="ARBA" id="ARBA00010735"/>
    </source>
</evidence>
<dbReference type="Pfam" id="PF03591">
    <property type="entry name" value="AzlC"/>
    <property type="match status" value="1"/>
</dbReference>
<dbReference type="EMBL" id="LLXV01000019">
    <property type="protein sequence ID" value="KRG52014.1"/>
    <property type="molecule type" value="Genomic_DNA"/>
</dbReference>
<sequence length="243" mass="25557">MDARTTLPLPATCDTAPRAEFLRGLRAAVPVMIGFIPFALVLGAQAAQKGLSALEVPLMTGLNFAGGSEFAAVELWTSPPHIALIVAITALVNSRHLLMGASLAPLLQHLPRRRVLPALFFMCDESWAMGVADARRRALGFSLAYYLGVSAGLYTVWVACTALGAIIGPLLGDVHAYGFDMAFPAVFLVLLRGMWQGMKAARPWLVSLAVAAATCLLIPGAWYVASGALAGLAAAWLLAEDAA</sequence>
<feature type="transmembrane region" description="Helical" evidence="8">
    <location>
        <begin position="143"/>
        <end position="168"/>
    </location>
</feature>
<organism evidence="9 10">
    <name type="scientific">Stenotrophomonas beteli</name>
    <dbReference type="NCBI Taxonomy" id="3384461"/>
    <lineage>
        <taxon>Bacteria</taxon>
        <taxon>Pseudomonadati</taxon>
        <taxon>Pseudomonadota</taxon>
        <taxon>Gammaproteobacteria</taxon>
        <taxon>Lysobacterales</taxon>
        <taxon>Lysobacteraceae</taxon>
        <taxon>Stenotrophomonas</taxon>
        <taxon>Stenotrophomonas maltophilia group</taxon>
    </lineage>
</organism>
<reference evidence="9 10" key="1">
    <citation type="journal article" date="2016" name="Front. Microbiol.">
        <title>Genome Sequence of Type Strains of Genus Stenotrophomonas.</title>
        <authorList>
            <person name="Patil P.P."/>
            <person name="Midha S."/>
            <person name="Kumar S."/>
            <person name="Patil P.B."/>
        </authorList>
    </citation>
    <scope>NUCLEOTIDE SEQUENCE [LARGE SCALE GENOMIC DNA]</scope>
    <source>
        <strain evidence="9 10">LMG 978</strain>
    </source>
</reference>
<keyword evidence="3" id="KW-0813">Transport</keyword>
<evidence type="ECO:0000313" key="10">
    <source>
        <dbReference type="Proteomes" id="UP000051757"/>
    </source>
</evidence>
<keyword evidence="7 8" id="KW-0472">Membrane</keyword>
<keyword evidence="4" id="KW-1003">Cell membrane</keyword>
<evidence type="ECO:0000256" key="1">
    <source>
        <dbReference type="ARBA" id="ARBA00004651"/>
    </source>
</evidence>
<evidence type="ECO:0000256" key="7">
    <source>
        <dbReference type="ARBA" id="ARBA00023136"/>
    </source>
</evidence>
<dbReference type="GO" id="GO:1903785">
    <property type="term" value="P:L-valine transmembrane transport"/>
    <property type="evidence" value="ECO:0007669"/>
    <property type="project" value="TreeGrafter"/>
</dbReference>
<comment type="similarity">
    <text evidence="2">Belongs to the AzlC family.</text>
</comment>
<feature type="transmembrane region" description="Helical" evidence="8">
    <location>
        <begin position="174"/>
        <end position="193"/>
    </location>
</feature>
<dbReference type="Proteomes" id="UP000051757">
    <property type="component" value="Unassembled WGS sequence"/>
</dbReference>
<evidence type="ECO:0000256" key="3">
    <source>
        <dbReference type="ARBA" id="ARBA00022448"/>
    </source>
</evidence>
<protein>
    <submittedName>
        <fullName evidence="9">Branched-chain amino acid ABC transporter permease</fullName>
    </submittedName>
</protein>
<accession>A0A0R0BDS8</accession>
<keyword evidence="10" id="KW-1185">Reference proteome</keyword>
<evidence type="ECO:0000256" key="5">
    <source>
        <dbReference type="ARBA" id="ARBA00022692"/>
    </source>
</evidence>
<evidence type="ECO:0000313" key="9">
    <source>
        <dbReference type="EMBL" id="KRG52014.1"/>
    </source>
</evidence>
<gene>
    <name evidence="9" type="ORF">ARC23_07395</name>
</gene>
<name>A0A0R0BDS8_9GAMM</name>
<feature type="transmembrane region" description="Helical" evidence="8">
    <location>
        <begin position="205"/>
        <end position="238"/>
    </location>
</feature>
<dbReference type="GO" id="GO:0005886">
    <property type="term" value="C:plasma membrane"/>
    <property type="evidence" value="ECO:0007669"/>
    <property type="project" value="UniProtKB-SubCell"/>
</dbReference>
<dbReference type="AlphaFoldDB" id="A0A0R0BDS8"/>